<organism evidence="2 3">
    <name type="scientific">Comamonas aquatica DA1877</name>
    <dbReference type="NCBI Taxonomy" id="1457173"/>
    <lineage>
        <taxon>Bacteria</taxon>
        <taxon>Pseudomonadati</taxon>
        <taxon>Pseudomonadota</taxon>
        <taxon>Betaproteobacteria</taxon>
        <taxon>Burkholderiales</taxon>
        <taxon>Comamonadaceae</taxon>
        <taxon>Comamonas</taxon>
    </lineage>
</organism>
<accession>A0A014NGN1</accession>
<gene>
    <name evidence="2" type="ORF">AX13_12015</name>
</gene>
<dbReference type="Gene3D" id="3.30.460.10">
    <property type="entry name" value="Beta Polymerase, domain 2"/>
    <property type="match status" value="1"/>
</dbReference>
<dbReference type="NCBIfam" id="NF047752">
    <property type="entry name" value="MntA_antitoxin"/>
    <property type="match status" value="1"/>
</dbReference>
<dbReference type="InterPro" id="IPR052930">
    <property type="entry name" value="TA_antitoxin_MntA"/>
</dbReference>
<dbReference type="InterPro" id="IPR043519">
    <property type="entry name" value="NT_sf"/>
</dbReference>
<dbReference type="CDD" id="cd05403">
    <property type="entry name" value="NT_KNTase_like"/>
    <property type="match status" value="1"/>
</dbReference>
<dbReference type="PATRIC" id="fig|1457173.3.peg.3550"/>
<keyword evidence="3" id="KW-1185">Reference proteome</keyword>
<sequence length="157" mass="17004">MLAYSRIISLPLLPKYFAKLFMPASRPIDFSAVVTALKDMVPSLTAVYAFGSQVSGDAGPESDLDVALMADETLGAEVLWDLASRLAGIVGCPVDLLNLRSASTVMQYRIVTTGQRLWARDEQAALYEAFILSQKTALDEARAGLLQDIQRTGTVYG</sequence>
<dbReference type="RefSeq" id="WP_231499265.1">
    <property type="nucleotide sequence ID" value="NZ_JBOK01000033.1"/>
</dbReference>
<dbReference type="Proteomes" id="UP000020766">
    <property type="component" value="Unassembled WGS sequence"/>
</dbReference>
<dbReference type="InterPro" id="IPR041633">
    <property type="entry name" value="Polbeta"/>
</dbReference>
<reference evidence="2 3" key="1">
    <citation type="submission" date="2014-01" db="EMBL/GenBank/DDBJ databases">
        <title>Interspecies Systems Biology Uncovers Metabolites Affecting C. elegans Gene Expression and Life History Traits.</title>
        <authorList>
            <person name="Watson E."/>
            <person name="Macneil L.T."/>
            <person name="Ritter A.D."/>
            <person name="Yilmaz L.S."/>
            <person name="Rosebrock A.P."/>
            <person name="Caudy A.A."/>
            <person name="Walhout A.J."/>
        </authorList>
    </citation>
    <scope>NUCLEOTIDE SEQUENCE [LARGE SCALE GENOMIC DNA]</scope>
    <source>
        <strain evidence="2 3">DA1877</strain>
    </source>
</reference>
<proteinExistence type="predicted"/>
<dbReference type="AlphaFoldDB" id="A0A014NGN1"/>
<evidence type="ECO:0000313" key="3">
    <source>
        <dbReference type="Proteomes" id="UP000020766"/>
    </source>
</evidence>
<evidence type="ECO:0000313" key="2">
    <source>
        <dbReference type="EMBL" id="EXU78583.1"/>
    </source>
</evidence>
<evidence type="ECO:0000259" key="1">
    <source>
        <dbReference type="Pfam" id="PF18765"/>
    </source>
</evidence>
<dbReference type="SUPFAM" id="SSF81301">
    <property type="entry name" value="Nucleotidyltransferase"/>
    <property type="match status" value="1"/>
</dbReference>
<protein>
    <recommendedName>
        <fullName evidence="1">Polymerase beta nucleotidyltransferase domain-containing protein</fullName>
    </recommendedName>
</protein>
<dbReference type="PANTHER" id="PTHR43852:SF2">
    <property type="entry name" value="PROTEIN ADENYLYLTRANSFERASE MNTA"/>
    <property type="match status" value="1"/>
</dbReference>
<feature type="domain" description="Polymerase beta nucleotidyltransferase" evidence="1">
    <location>
        <begin position="43"/>
        <end position="123"/>
    </location>
</feature>
<name>A0A014NGN1_9BURK</name>
<comment type="caution">
    <text evidence="2">The sequence shown here is derived from an EMBL/GenBank/DDBJ whole genome shotgun (WGS) entry which is preliminary data.</text>
</comment>
<dbReference type="EMBL" id="JBOK01000033">
    <property type="protein sequence ID" value="EXU78583.1"/>
    <property type="molecule type" value="Genomic_DNA"/>
</dbReference>
<dbReference type="Pfam" id="PF18765">
    <property type="entry name" value="Polbeta"/>
    <property type="match status" value="1"/>
</dbReference>
<dbReference type="PANTHER" id="PTHR43852">
    <property type="entry name" value="NUCLEOTIDYLTRANSFERASE"/>
    <property type="match status" value="1"/>
</dbReference>